<evidence type="ECO:0000313" key="1">
    <source>
        <dbReference type="EMBL" id="TRZ25815.1"/>
    </source>
</evidence>
<dbReference type="AlphaFoldDB" id="A0A8K1GUT6"/>
<feature type="non-terminal residue" evidence="1">
    <location>
        <position position="100"/>
    </location>
</feature>
<organism evidence="1 2">
    <name type="scientific">Zosterops borbonicus</name>
    <dbReference type="NCBI Taxonomy" id="364589"/>
    <lineage>
        <taxon>Eukaryota</taxon>
        <taxon>Metazoa</taxon>
        <taxon>Chordata</taxon>
        <taxon>Craniata</taxon>
        <taxon>Vertebrata</taxon>
        <taxon>Euteleostomi</taxon>
        <taxon>Archelosauria</taxon>
        <taxon>Archosauria</taxon>
        <taxon>Dinosauria</taxon>
        <taxon>Saurischia</taxon>
        <taxon>Theropoda</taxon>
        <taxon>Coelurosauria</taxon>
        <taxon>Aves</taxon>
        <taxon>Neognathae</taxon>
        <taxon>Neoaves</taxon>
        <taxon>Telluraves</taxon>
        <taxon>Australaves</taxon>
        <taxon>Passeriformes</taxon>
        <taxon>Sylvioidea</taxon>
        <taxon>Zosteropidae</taxon>
        <taxon>Zosterops</taxon>
    </lineage>
</organism>
<gene>
    <name evidence="1" type="ORF">HGM15179_001162</name>
</gene>
<name>A0A8K1GUT6_9PASS</name>
<dbReference type="Proteomes" id="UP000796761">
    <property type="component" value="Unassembled WGS sequence"/>
</dbReference>
<dbReference type="EMBL" id="SWJQ01000020">
    <property type="protein sequence ID" value="TRZ25815.1"/>
    <property type="molecule type" value="Genomic_DNA"/>
</dbReference>
<keyword evidence="2" id="KW-1185">Reference proteome</keyword>
<evidence type="ECO:0000313" key="2">
    <source>
        <dbReference type="Proteomes" id="UP000796761"/>
    </source>
</evidence>
<reference evidence="1" key="1">
    <citation type="submission" date="2019-04" db="EMBL/GenBank/DDBJ databases">
        <title>Genome assembly of Zosterops borbonicus 15179.</title>
        <authorList>
            <person name="Leroy T."/>
            <person name="Anselmetti Y."/>
            <person name="Tilak M.-K."/>
            <person name="Nabholz B."/>
        </authorList>
    </citation>
    <scope>NUCLEOTIDE SEQUENCE</scope>
    <source>
        <strain evidence="1">HGM_15179</strain>
        <tissue evidence="1">Muscle</tissue>
    </source>
</reference>
<sequence length="100" mass="11117">YPCGSPPAAQLSLPRTRLCREALGGHSIGGRMFSEAQTADFHRPARSQAASLCLHLPICQRGIAMPTSPYVLFRPNSYPLSLQLMEQRIFYRGCSLLRPE</sequence>
<accession>A0A8K1GUT6</accession>
<proteinExistence type="predicted"/>
<comment type="caution">
    <text evidence="1">The sequence shown here is derived from an EMBL/GenBank/DDBJ whole genome shotgun (WGS) entry which is preliminary data.</text>
</comment>
<protein>
    <submittedName>
        <fullName evidence="1">Uncharacterized protein</fullName>
    </submittedName>
</protein>
<feature type="non-terminal residue" evidence="1">
    <location>
        <position position="1"/>
    </location>
</feature>